<dbReference type="InterPro" id="IPR002053">
    <property type="entry name" value="Glyco_hydro_25"/>
</dbReference>
<dbReference type="EC" id="3.2.1.17" evidence="4"/>
<reference evidence="4 6" key="2">
    <citation type="submission" date="2017-06" db="EMBL/GenBank/DDBJ databases">
        <authorList>
            <consortium name="Pathogen Informatics"/>
        </authorList>
    </citation>
    <scope>NUCLEOTIDE SEQUENCE [LARGE SCALE GENOMIC DNA]</scope>
    <source>
        <strain evidence="4 6">NCTC12947</strain>
    </source>
</reference>
<evidence type="ECO:0000256" key="1">
    <source>
        <dbReference type="ARBA" id="ARBA00010646"/>
    </source>
</evidence>
<dbReference type="EMBL" id="LT906449">
    <property type="protein sequence ID" value="SNV16470.1"/>
    <property type="molecule type" value="Genomic_DNA"/>
</dbReference>
<dbReference type="SUPFAM" id="SSF51445">
    <property type="entry name" value="(Trans)glycosidases"/>
    <property type="match status" value="1"/>
</dbReference>
<gene>
    <name evidence="4" type="primary">acm</name>
    <name evidence="3" type="ORF">AXF12_09185</name>
    <name evidence="4" type="ORF">SAMEA44541418_02323</name>
</gene>
<dbReference type="InterPro" id="IPR017853">
    <property type="entry name" value="GH"/>
</dbReference>
<dbReference type="AlphaFoldDB" id="A0AAX2H0Z1"/>
<dbReference type="Proteomes" id="UP000215539">
    <property type="component" value="Chromosome 1"/>
</dbReference>
<dbReference type="PROSITE" id="PS51904">
    <property type="entry name" value="GLYCOSYL_HYDROL_F25_2"/>
    <property type="match status" value="1"/>
</dbReference>
<evidence type="ECO:0000313" key="6">
    <source>
        <dbReference type="Proteomes" id="UP000215539"/>
    </source>
</evidence>
<dbReference type="PANTHER" id="PTHR34135:SF2">
    <property type="entry name" value="LYSOZYME"/>
    <property type="match status" value="1"/>
</dbReference>
<feature type="transmembrane region" description="Helical" evidence="2">
    <location>
        <begin position="21"/>
        <end position="41"/>
    </location>
</feature>
<dbReference type="PANTHER" id="PTHR34135">
    <property type="entry name" value="LYSOZYME"/>
    <property type="match status" value="1"/>
</dbReference>
<organism evidence="4 6">
    <name type="scientific">Capnocytophaga haemolytica</name>
    <dbReference type="NCBI Taxonomy" id="45243"/>
    <lineage>
        <taxon>Bacteria</taxon>
        <taxon>Pseudomonadati</taxon>
        <taxon>Bacteroidota</taxon>
        <taxon>Flavobacteriia</taxon>
        <taxon>Flavobacteriales</taxon>
        <taxon>Flavobacteriaceae</taxon>
        <taxon>Capnocytophaga</taxon>
    </lineage>
</organism>
<dbReference type="GO" id="GO:0003796">
    <property type="term" value="F:lysozyme activity"/>
    <property type="evidence" value="ECO:0007669"/>
    <property type="project" value="UniProtKB-EC"/>
</dbReference>
<dbReference type="RefSeq" id="WP_066430494.1">
    <property type="nucleotide sequence ID" value="NZ_CP014227.1"/>
</dbReference>
<proteinExistence type="inferred from homology"/>
<keyword evidence="5" id="KW-1185">Reference proteome</keyword>
<evidence type="ECO:0000256" key="2">
    <source>
        <dbReference type="SAM" id="Phobius"/>
    </source>
</evidence>
<dbReference type="Gene3D" id="3.20.20.80">
    <property type="entry name" value="Glycosidases"/>
    <property type="match status" value="1"/>
</dbReference>
<keyword evidence="4" id="KW-0378">Hydrolase</keyword>
<dbReference type="Pfam" id="PF01183">
    <property type="entry name" value="Glyco_hydro_25"/>
    <property type="match status" value="1"/>
</dbReference>
<dbReference type="GO" id="GO:0016052">
    <property type="term" value="P:carbohydrate catabolic process"/>
    <property type="evidence" value="ECO:0007669"/>
    <property type="project" value="TreeGrafter"/>
</dbReference>
<protein>
    <submittedName>
        <fullName evidence="3">Glycoside hydrolase</fullName>
    </submittedName>
    <submittedName>
        <fullName evidence="4">Lysozyme M1</fullName>
        <ecNumber evidence="4">3.2.1.17</ecNumber>
    </submittedName>
</protein>
<dbReference type="GO" id="GO:0016998">
    <property type="term" value="P:cell wall macromolecule catabolic process"/>
    <property type="evidence" value="ECO:0007669"/>
    <property type="project" value="InterPro"/>
</dbReference>
<keyword evidence="2" id="KW-1133">Transmembrane helix</keyword>
<evidence type="ECO:0000313" key="3">
    <source>
        <dbReference type="EMBL" id="AMD85669.1"/>
    </source>
</evidence>
<evidence type="ECO:0000313" key="4">
    <source>
        <dbReference type="EMBL" id="SNV16470.1"/>
    </source>
</evidence>
<evidence type="ECO:0000313" key="5">
    <source>
        <dbReference type="Proteomes" id="UP000065822"/>
    </source>
</evidence>
<dbReference type="KEGG" id="chg:AXF12_09185"/>
<dbReference type="EMBL" id="CP014227">
    <property type="protein sequence ID" value="AMD85669.1"/>
    <property type="molecule type" value="Genomic_DNA"/>
</dbReference>
<name>A0AAX2H0Z1_9FLAO</name>
<keyword evidence="2" id="KW-0472">Membrane</keyword>
<keyword evidence="2" id="KW-0812">Transmembrane</keyword>
<reference evidence="3 5" key="1">
    <citation type="submission" date="2016-02" db="EMBL/GenBank/DDBJ databases">
        <authorList>
            <person name="Holder M.E."/>
            <person name="Ajami N.J."/>
            <person name="Petrosino J.F."/>
        </authorList>
    </citation>
    <scope>NUCLEOTIDE SEQUENCE [LARGE SCALE GENOMIC DNA]</scope>
    <source>
        <strain evidence="3 5">CCUG 32990</strain>
    </source>
</reference>
<keyword evidence="4" id="KW-0326">Glycosidase</keyword>
<dbReference type="GO" id="GO:0009253">
    <property type="term" value="P:peptidoglycan catabolic process"/>
    <property type="evidence" value="ECO:0007669"/>
    <property type="project" value="InterPro"/>
</dbReference>
<comment type="similarity">
    <text evidence="1">Belongs to the glycosyl hydrolase 25 family.</text>
</comment>
<sequence>MRRKSSKQRRSAHKGGSHWKSFLWGFFLCIFVVGVGGALYIRTYYPAMYQKILNKISSRKINTTYESQRIERIVSLHSDKILGIDLSHYQDKGEIIWDSLHIKVNEHKYPLQFAVFRATMGNDGSDKNFTYFWKEAKQHTLIRGAYHYYRPDEDPELQARSYLKNAQLEKGDLPPILDVEKLPKKKSTEAFLADIQKWLDIVEQKYKRKPIIYTYISFYEDYLSQKFKKYPFWVANYNNVEVPTTIFKWQMWQFTENGISPGAKVKIDLNIYNGSYEEMEAILIK</sequence>
<accession>A0AAX2H0Z1</accession>
<dbReference type="Proteomes" id="UP000065822">
    <property type="component" value="Chromosome"/>
</dbReference>